<dbReference type="Pfam" id="PF02527">
    <property type="entry name" value="GidB"/>
    <property type="match status" value="1"/>
</dbReference>
<accession>A0A975EY95</accession>
<evidence type="ECO:0000256" key="2">
    <source>
        <dbReference type="ARBA" id="ARBA00022552"/>
    </source>
</evidence>
<evidence type="ECO:0000313" key="7">
    <source>
        <dbReference type="EMBL" id="QTQ11043.1"/>
    </source>
</evidence>
<dbReference type="RefSeq" id="WP_210117838.1">
    <property type="nucleotide sequence ID" value="NZ_CP054257.1"/>
</dbReference>
<dbReference type="GO" id="GO:0005829">
    <property type="term" value="C:cytosol"/>
    <property type="evidence" value="ECO:0007669"/>
    <property type="project" value="TreeGrafter"/>
</dbReference>
<dbReference type="PANTHER" id="PTHR31760">
    <property type="entry name" value="S-ADENOSYL-L-METHIONINE-DEPENDENT METHYLTRANSFERASES SUPERFAMILY PROTEIN"/>
    <property type="match status" value="1"/>
</dbReference>
<keyword evidence="2 6" id="KW-0698">rRNA processing</keyword>
<name>A0A975EY95_9SPIR</name>
<keyword evidence="3 6" id="KW-0489">Methyltransferase</keyword>
<dbReference type="InterPro" id="IPR029063">
    <property type="entry name" value="SAM-dependent_MTases_sf"/>
</dbReference>
<dbReference type="Proteomes" id="UP000671995">
    <property type="component" value="Chromosome"/>
</dbReference>
<comment type="subcellular location">
    <subcellularLocation>
        <location evidence="6">Cytoplasm</location>
    </subcellularLocation>
</comment>
<comment type="similarity">
    <text evidence="6">Belongs to the methyltransferase superfamily. RNA methyltransferase RsmG family.</text>
</comment>
<feature type="binding site" evidence="6">
    <location>
        <position position="108"/>
    </location>
    <ligand>
        <name>S-adenosyl-L-methionine</name>
        <dbReference type="ChEBI" id="CHEBI:59789"/>
    </ligand>
</feature>
<feature type="binding site" evidence="6">
    <location>
        <begin position="154"/>
        <end position="155"/>
    </location>
    <ligand>
        <name>S-adenosyl-L-methionine</name>
        <dbReference type="ChEBI" id="CHEBI:59789"/>
    </ligand>
</feature>
<dbReference type="SUPFAM" id="SSF53335">
    <property type="entry name" value="S-adenosyl-L-methionine-dependent methyltransferases"/>
    <property type="match status" value="1"/>
</dbReference>
<feature type="binding site" evidence="6">
    <location>
        <position position="168"/>
    </location>
    <ligand>
        <name>S-adenosyl-L-methionine</name>
        <dbReference type="ChEBI" id="CHEBI:59789"/>
    </ligand>
</feature>
<dbReference type="NCBIfam" id="TIGR00138">
    <property type="entry name" value="rsmG_gidB"/>
    <property type="match status" value="1"/>
</dbReference>
<keyword evidence="4 6" id="KW-0808">Transferase</keyword>
<dbReference type="EC" id="2.1.1.-" evidence="6"/>
<proteinExistence type="inferred from homology"/>
<reference evidence="7" key="1">
    <citation type="submission" date="2020-05" db="EMBL/GenBank/DDBJ databases">
        <authorList>
            <person name="Zeng H."/>
            <person name="Chan Y.K."/>
            <person name="Watt R.M."/>
        </authorList>
    </citation>
    <scope>NUCLEOTIDE SEQUENCE</scope>
    <source>
        <strain evidence="7">ATCC 700773</strain>
    </source>
</reference>
<reference evidence="7" key="2">
    <citation type="journal article" date="2021" name="Microbiol. Resour. Announc.">
        <title>Complete Genome Sequences of Three Human Oral Treponema parvum Isolates.</title>
        <authorList>
            <person name="Zeng H."/>
            <person name="Watt R.M."/>
        </authorList>
    </citation>
    <scope>NUCLEOTIDE SEQUENCE</scope>
    <source>
        <strain evidence="7">ATCC 700773</strain>
    </source>
</reference>
<evidence type="ECO:0000256" key="1">
    <source>
        <dbReference type="ARBA" id="ARBA00022490"/>
    </source>
</evidence>
<dbReference type="HAMAP" id="MF_00074">
    <property type="entry name" value="16SrRNA_methyltr_G"/>
    <property type="match status" value="1"/>
</dbReference>
<organism evidence="7 8">
    <name type="scientific">Treponema parvum</name>
    <dbReference type="NCBI Taxonomy" id="138851"/>
    <lineage>
        <taxon>Bacteria</taxon>
        <taxon>Pseudomonadati</taxon>
        <taxon>Spirochaetota</taxon>
        <taxon>Spirochaetia</taxon>
        <taxon>Spirochaetales</taxon>
        <taxon>Treponemataceae</taxon>
        <taxon>Treponema</taxon>
    </lineage>
</organism>
<gene>
    <name evidence="6 7" type="primary">rsmG</name>
    <name evidence="7" type="ORF">HRI96_01855</name>
</gene>
<evidence type="ECO:0000256" key="4">
    <source>
        <dbReference type="ARBA" id="ARBA00022679"/>
    </source>
</evidence>
<dbReference type="EMBL" id="CP054257">
    <property type="protein sequence ID" value="QTQ11043.1"/>
    <property type="molecule type" value="Genomic_DNA"/>
</dbReference>
<evidence type="ECO:0000256" key="3">
    <source>
        <dbReference type="ARBA" id="ARBA00022603"/>
    </source>
</evidence>
<feature type="binding site" evidence="6">
    <location>
        <position position="103"/>
    </location>
    <ligand>
        <name>S-adenosyl-L-methionine</name>
        <dbReference type="ChEBI" id="CHEBI:59789"/>
    </ligand>
</feature>
<dbReference type="AlphaFoldDB" id="A0A975EY95"/>
<sequence>MAELININDGLLKLGFCESGSLQPEPQDGKADLCPLQTLAQKMESYIKELRLFNSAYDLVNTDDRDEIIVNHIFDSLSAVPVILRLAKSLQTKKNKITIGDIGSGAGLPGIPLAAALPKTEFTLIERMSKRCAFLQNCAAILDLKNVCIKNIEAERVQPESLDIAVFRAFRPLDKKILSTVMNTVVPGGFAAAYKAKKEKIAEEMRGLSDSIKDYSVEKLFVPYLTDAEGDKKRERNLVVIKKN</sequence>
<dbReference type="GO" id="GO:0070043">
    <property type="term" value="F:rRNA (guanine-N7-)-methyltransferase activity"/>
    <property type="evidence" value="ECO:0007669"/>
    <property type="project" value="UniProtKB-UniRule"/>
</dbReference>
<protein>
    <recommendedName>
        <fullName evidence="6">Ribosomal RNA small subunit methyltransferase G</fullName>
        <ecNumber evidence="6">2.1.1.-</ecNumber>
    </recommendedName>
    <alternativeName>
        <fullName evidence="6">16S rRNA 7-methylguanosine methyltransferase</fullName>
        <shortName evidence="6">16S rRNA m7G methyltransferase</shortName>
    </alternativeName>
</protein>
<dbReference type="Gene3D" id="3.40.50.150">
    <property type="entry name" value="Vaccinia Virus protein VP39"/>
    <property type="match status" value="1"/>
</dbReference>
<dbReference type="PANTHER" id="PTHR31760:SF0">
    <property type="entry name" value="S-ADENOSYL-L-METHIONINE-DEPENDENT METHYLTRANSFERASES SUPERFAMILY PROTEIN"/>
    <property type="match status" value="1"/>
</dbReference>
<evidence type="ECO:0000313" key="8">
    <source>
        <dbReference type="Proteomes" id="UP000671995"/>
    </source>
</evidence>
<evidence type="ECO:0000256" key="5">
    <source>
        <dbReference type="ARBA" id="ARBA00022691"/>
    </source>
</evidence>
<evidence type="ECO:0000256" key="6">
    <source>
        <dbReference type="HAMAP-Rule" id="MF_00074"/>
    </source>
</evidence>
<keyword evidence="5 6" id="KW-0949">S-adenosyl-L-methionine</keyword>
<keyword evidence="1 6" id="KW-0963">Cytoplasm</keyword>
<comment type="function">
    <text evidence="6">Specifically methylates the N7 position of a guanine in 16S rRNA.</text>
</comment>
<dbReference type="InterPro" id="IPR003682">
    <property type="entry name" value="rRNA_ssu_MeTfrase_G"/>
</dbReference>
<comment type="caution">
    <text evidence="6">Lacks conserved residue(s) required for the propagation of feature annotation.</text>
</comment>